<proteinExistence type="predicted"/>
<evidence type="ECO:0000313" key="9">
    <source>
        <dbReference type="Proteomes" id="UP000738325"/>
    </source>
</evidence>
<feature type="domain" description="L-type lectin-like" evidence="7">
    <location>
        <begin position="1"/>
        <end position="208"/>
    </location>
</feature>
<dbReference type="Proteomes" id="UP000738325">
    <property type="component" value="Unassembled WGS sequence"/>
</dbReference>
<accession>A0A9P6RPW5</accession>
<evidence type="ECO:0000256" key="4">
    <source>
        <dbReference type="ARBA" id="ARBA00022989"/>
    </source>
</evidence>
<dbReference type="PANTHER" id="PTHR12223">
    <property type="entry name" value="VESICULAR MANNOSE-BINDING LECTIN"/>
    <property type="match status" value="1"/>
</dbReference>
<dbReference type="GO" id="GO:0005537">
    <property type="term" value="F:D-mannose binding"/>
    <property type="evidence" value="ECO:0007669"/>
    <property type="project" value="TreeGrafter"/>
</dbReference>
<dbReference type="InterPro" id="IPR013320">
    <property type="entry name" value="ConA-like_dom_sf"/>
</dbReference>
<sequence>MLSRWFDFGGDAIINTNEHIRLTQDVPSQSGYLWSRHPLFVPHFEVEFEFRVAGKGTGIVGDGFAMWLTKERAEPGPVFGNRDRFEGLGIFFDTYANTPQSHSFPYVMAMVGDGQTSYDNAHDGNANKLGGCQADFRDKNVPTKARITFNVKTGILNLKLQTTAWDHWVDCFTLQDIKLPSSFYLGFTAHTGEVHDTHDIIGVTTTVLEQSSHDNFVSQKHNNTPPPSKKSGLGWVFKFFAISGVFGGVIFVAYKASTKNNNKRF</sequence>
<dbReference type="GO" id="GO:0030134">
    <property type="term" value="C:COPII-coated ER to Golgi transport vesicle"/>
    <property type="evidence" value="ECO:0007669"/>
    <property type="project" value="TreeGrafter"/>
</dbReference>
<dbReference type="PANTHER" id="PTHR12223:SF45">
    <property type="entry name" value="RE50040P"/>
    <property type="match status" value="1"/>
</dbReference>
<feature type="transmembrane region" description="Helical" evidence="6">
    <location>
        <begin position="232"/>
        <end position="254"/>
    </location>
</feature>
<evidence type="ECO:0000256" key="2">
    <source>
        <dbReference type="ARBA" id="ARBA00022692"/>
    </source>
</evidence>
<dbReference type="GO" id="GO:0005793">
    <property type="term" value="C:endoplasmic reticulum-Golgi intermediate compartment"/>
    <property type="evidence" value="ECO:0007669"/>
    <property type="project" value="TreeGrafter"/>
</dbReference>
<dbReference type="GO" id="GO:0000139">
    <property type="term" value="C:Golgi membrane"/>
    <property type="evidence" value="ECO:0007669"/>
    <property type="project" value="TreeGrafter"/>
</dbReference>
<keyword evidence="3" id="KW-0732">Signal</keyword>
<dbReference type="GO" id="GO:0005789">
    <property type="term" value="C:endoplasmic reticulum membrane"/>
    <property type="evidence" value="ECO:0007669"/>
    <property type="project" value="TreeGrafter"/>
</dbReference>
<organism evidence="8 9">
    <name type="scientific">Dissophora globulifera</name>
    <dbReference type="NCBI Taxonomy" id="979702"/>
    <lineage>
        <taxon>Eukaryota</taxon>
        <taxon>Fungi</taxon>
        <taxon>Fungi incertae sedis</taxon>
        <taxon>Mucoromycota</taxon>
        <taxon>Mortierellomycotina</taxon>
        <taxon>Mortierellomycetes</taxon>
        <taxon>Mortierellales</taxon>
        <taxon>Mortierellaceae</taxon>
        <taxon>Dissophora</taxon>
    </lineage>
</organism>
<keyword evidence="5 6" id="KW-0472">Membrane</keyword>
<dbReference type="CDD" id="cd07308">
    <property type="entry name" value="lectin_leg-like"/>
    <property type="match status" value="1"/>
</dbReference>
<comment type="subcellular location">
    <subcellularLocation>
        <location evidence="1">Membrane</location>
        <topology evidence="1">Single-pass type I membrane protein</topology>
    </subcellularLocation>
</comment>
<keyword evidence="2 6" id="KW-0812">Transmembrane</keyword>
<evidence type="ECO:0000256" key="6">
    <source>
        <dbReference type="SAM" id="Phobius"/>
    </source>
</evidence>
<dbReference type="InterPro" id="IPR051136">
    <property type="entry name" value="Intracellular_Lectin-GPT"/>
</dbReference>
<evidence type="ECO:0000313" key="8">
    <source>
        <dbReference type="EMBL" id="KAG0324127.1"/>
    </source>
</evidence>
<dbReference type="InterPro" id="IPR005052">
    <property type="entry name" value="Lectin_leg"/>
</dbReference>
<dbReference type="AlphaFoldDB" id="A0A9P6RPW5"/>
<dbReference type="Pfam" id="PF03388">
    <property type="entry name" value="Lectin_leg-like"/>
    <property type="match status" value="1"/>
</dbReference>
<evidence type="ECO:0000256" key="3">
    <source>
        <dbReference type="ARBA" id="ARBA00022729"/>
    </source>
</evidence>
<name>A0A9P6RPW5_9FUNG</name>
<keyword evidence="4 6" id="KW-1133">Transmembrane helix</keyword>
<dbReference type="OrthoDB" id="270293at2759"/>
<reference evidence="8" key="1">
    <citation type="journal article" date="2020" name="Fungal Divers.">
        <title>Resolving the Mortierellaceae phylogeny through synthesis of multi-gene phylogenetics and phylogenomics.</title>
        <authorList>
            <person name="Vandepol N."/>
            <person name="Liber J."/>
            <person name="Desiro A."/>
            <person name="Na H."/>
            <person name="Kennedy M."/>
            <person name="Barry K."/>
            <person name="Grigoriev I.V."/>
            <person name="Miller A.N."/>
            <person name="O'Donnell K."/>
            <person name="Stajich J.E."/>
            <person name="Bonito G."/>
        </authorList>
    </citation>
    <scope>NUCLEOTIDE SEQUENCE</scope>
    <source>
        <strain evidence="8">REB-010B</strain>
    </source>
</reference>
<protein>
    <recommendedName>
        <fullName evidence="7">L-type lectin-like domain-containing protein</fullName>
    </recommendedName>
</protein>
<dbReference type="Gene3D" id="2.60.120.200">
    <property type="match status" value="1"/>
</dbReference>
<evidence type="ECO:0000256" key="5">
    <source>
        <dbReference type="ARBA" id="ARBA00023136"/>
    </source>
</evidence>
<dbReference type="PROSITE" id="PS51328">
    <property type="entry name" value="L_LECTIN_LIKE"/>
    <property type="match status" value="1"/>
</dbReference>
<comment type="caution">
    <text evidence="8">The sequence shown here is derived from an EMBL/GenBank/DDBJ whole genome shotgun (WGS) entry which is preliminary data.</text>
</comment>
<evidence type="ECO:0000256" key="1">
    <source>
        <dbReference type="ARBA" id="ARBA00004479"/>
    </source>
</evidence>
<dbReference type="EMBL" id="JAAAIP010000162">
    <property type="protein sequence ID" value="KAG0324127.1"/>
    <property type="molecule type" value="Genomic_DNA"/>
</dbReference>
<dbReference type="SUPFAM" id="SSF49899">
    <property type="entry name" value="Concanavalin A-like lectins/glucanases"/>
    <property type="match status" value="1"/>
</dbReference>
<keyword evidence="9" id="KW-1185">Reference proteome</keyword>
<dbReference type="GO" id="GO:0006888">
    <property type="term" value="P:endoplasmic reticulum to Golgi vesicle-mediated transport"/>
    <property type="evidence" value="ECO:0007669"/>
    <property type="project" value="TreeGrafter"/>
</dbReference>
<evidence type="ECO:0000259" key="7">
    <source>
        <dbReference type="PROSITE" id="PS51328"/>
    </source>
</evidence>
<gene>
    <name evidence="8" type="ORF">BGZ99_002186</name>
</gene>